<evidence type="ECO:0000256" key="4">
    <source>
        <dbReference type="ARBA" id="ARBA00022827"/>
    </source>
</evidence>
<accession>A0A1R4G5K0</accession>
<dbReference type="InterPro" id="IPR012999">
    <property type="entry name" value="Pyr_OxRdtase_I_AS"/>
</dbReference>
<organism evidence="12 13">
    <name type="scientific">Agrococcus casei LMG 22410</name>
    <dbReference type="NCBI Taxonomy" id="1255656"/>
    <lineage>
        <taxon>Bacteria</taxon>
        <taxon>Bacillati</taxon>
        <taxon>Actinomycetota</taxon>
        <taxon>Actinomycetes</taxon>
        <taxon>Micrococcales</taxon>
        <taxon>Microbacteriaceae</taxon>
        <taxon>Agrococcus</taxon>
    </lineage>
</organism>
<evidence type="ECO:0000259" key="10">
    <source>
        <dbReference type="Pfam" id="PF02852"/>
    </source>
</evidence>
<dbReference type="EMBL" id="FUHU01000038">
    <property type="protein sequence ID" value="SJM63520.1"/>
    <property type="molecule type" value="Genomic_DNA"/>
</dbReference>
<reference evidence="12 13" key="1">
    <citation type="submission" date="2017-02" db="EMBL/GenBank/DDBJ databases">
        <authorList>
            <person name="Peterson S.W."/>
        </authorList>
    </citation>
    <scope>NUCLEOTIDE SEQUENCE [LARGE SCALE GENOMIC DNA]</scope>
    <source>
        <strain evidence="12 13">LMG 22410</strain>
    </source>
</reference>
<keyword evidence="7" id="KW-1015">Disulfide bond</keyword>
<evidence type="ECO:0000256" key="5">
    <source>
        <dbReference type="ARBA" id="ARBA00023002"/>
    </source>
</evidence>
<dbReference type="PRINTS" id="PR00368">
    <property type="entry name" value="FADPNR"/>
</dbReference>
<evidence type="ECO:0000256" key="1">
    <source>
        <dbReference type="ARBA" id="ARBA00001974"/>
    </source>
</evidence>
<dbReference type="RefSeq" id="WP_086992221.1">
    <property type="nucleotide sequence ID" value="NZ_FUHU01000038.1"/>
</dbReference>
<dbReference type="GO" id="GO:0006103">
    <property type="term" value="P:2-oxoglutarate metabolic process"/>
    <property type="evidence" value="ECO:0007669"/>
    <property type="project" value="TreeGrafter"/>
</dbReference>
<dbReference type="OrthoDB" id="9800167at2"/>
<proteinExistence type="inferred from homology"/>
<evidence type="ECO:0000259" key="11">
    <source>
        <dbReference type="Pfam" id="PF07992"/>
    </source>
</evidence>
<dbReference type="Pfam" id="PF07992">
    <property type="entry name" value="Pyr_redox_2"/>
    <property type="match status" value="1"/>
</dbReference>
<keyword evidence="6" id="KW-0520">NAD</keyword>
<keyword evidence="8 9" id="KW-0676">Redox-active center</keyword>
<comment type="cofactor">
    <cofactor evidence="1">
        <name>FAD</name>
        <dbReference type="ChEBI" id="CHEBI:57692"/>
    </cofactor>
</comment>
<evidence type="ECO:0000313" key="12">
    <source>
        <dbReference type="EMBL" id="SJM63520.1"/>
    </source>
</evidence>
<evidence type="ECO:0000256" key="8">
    <source>
        <dbReference type="ARBA" id="ARBA00023284"/>
    </source>
</evidence>
<keyword evidence="4 9" id="KW-0274">FAD</keyword>
<dbReference type="GeneID" id="303173351"/>
<dbReference type="GO" id="GO:0050660">
    <property type="term" value="F:flavin adenine dinucleotide binding"/>
    <property type="evidence" value="ECO:0007669"/>
    <property type="project" value="TreeGrafter"/>
</dbReference>
<dbReference type="Gene3D" id="3.30.390.30">
    <property type="match status" value="1"/>
</dbReference>
<dbReference type="AlphaFoldDB" id="A0A1R4G5K0"/>
<evidence type="ECO:0000256" key="9">
    <source>
        <dbReference type="RuleBase" id="RU003691"/>
    </source>
</evidence>
<dbReference type="PRINTS" id="PR00411">
    <property type="entry name" value="PNDRDTASEI"/>
</dbReference>
<dbReference type="InterPro" id="IPR050151">
    <property type="entry name" value="Class-I_Pyr_Nuc-Dis_Oxidored"/>
</dbReference>
<comment type="similarity">
    <text evidence="2 9">Belongs to the class-I pyridine nucleotide-disulfide oxidoreductase family.</text>
</comment>
<evidence type="ECO:0000313" key="13">
    <source>
        <dbReference type="Proteomes" id="UP000195787"/>
    </source>
</evidence>
<dbReference type="Pfam" id="PF02852">
    <property type="entry name" value="Pyr_redox_dim"/>
    <property type="match status" value="1"/>
</dbReference>
<feature type="domain" description="FAD/NAD(P)-binding" evidence="11">
    <location>
        <begin position="5"/>
        <end position="316"/>
    </location>
</feature>
<protein>
    <submittedName>
        <fullName evidence="12">NADPH-dependent mycothiol reductase Mtr</fullName>
    </submittedName>
</protein>
<keyword evidence="3 9" id="KW-0285">Flavoprotein</keyword>
<sequence>MTHFELAVIGAGSGNTVPGQRWKGRDVVLFDDGEWFGGTCLNHGCIPTKMFVRVADIVHEAQQHGLGLLGSAPKADWGAVQSRVFDRTNAISLSGEAWRDRTTRLVRETSALVDDHTIVTASGETFTADKVVIAAGSRTRSLDCEHDPRDVLTSDSVMRVDQLPSSLVIIGSGAVAAEFAHIFDGFGTQVTVAARRGRMLRREDELVSQRFTELAEQRYRLLKDVSPVSIERADGGLRTTFDDGTVVESDAVLNATGRIPNTDRVGAGIFDTHDDGRLVTDDALRVQRDGKPVEHVYALGDVTSGFGLKHVANHQARVIEARLAGEDARDTLSPVPAATFAGPEVASFGMRSQDAPDDAVVVTRDYGSTAYGWALEDSSSFLRLVVSSAGELLGAHIIGPHASMLLQPLVQAASVGARIQGLARGQYWPHPALTEVIENALLEAEDLLQGEG</sequence>
<dbReference type="Gene3D" id="3.50.50.60">
    <property type="entry name" value="FAD/NAD(P)-binding domain"/>
    <property type="match status" value="2"/>
</dbReference>
<dbReference type="PROSITE" id="PS00076">
    <property type="entry name" value="PYRIDINE_REDOX_1"/>
    <property type="match status" value="1"/>
</dbReference>
<dbReference type="SUPFAM" id="SSF55424">
    <property type="entry name" value="FAD/NAD-linked reductases, dimerisation (C-terminal) domain"/>
    <property type="match status" value="1"/>
</dbReference>
<dbReference type="InterPro" id="IPR016156">
    <property type="entry name" value="FAD/NAD-linked_Rdtase_dimer_sf"/>
</dbReference>
<feature type="domain" description="Pyridine nucleotide-disulphide oxidoreductase dimerisation" evidence="10">
    <location>
        <begin position="335"/>
        <end position="440"/>
    </location>
</feature>
<dbReference type="InterPro" id="IPR036188">
    <property type="entry name" value="FAD/NAD-bd_sf"/>
</dbReference>
<dbReference type="GO" id="GO:0004148">
    <property type="term" value="F:dihydrolipoyl dehydrogenase (NADH) activity"/>
    <property type="evidence" value="ECO:0007669"/>
    <property type="project" value="TreeGrafter"/>
</dbReference>
<dbReference type="InterPro" id="IPR004099">
    <property type="entry name" value="Pyr_nucl-diS_OxRdtase_dimer"/>
</dbReference>
<dbReference type="PANTHER" id="PTHR22912:SF217">
    <property type="entry name" value="DIHYDROLIPOYL DEHYDROGENASE"/>
    <property type="match status" value="1"/>
</dbReference>
<keyword evidence="5 9" id="KW-0560">Oxidoreductase</keyword>
<evidence type="ECO:0000256" key="6">
    <source>
        <dbReference type="ARBA" id="ARBA00023027"/>
    </source>
</evidence>
<dbReference type="PANTHER" id="PTHR22912">
    <property type="entry name" value="DISULFIDE OXIDOREDUCTASE"/>
    <property type="match status" value="1"/>
</dbReference>
<dbReference type="InterPro" id="IPR023753">
    <property type="entry name" value="FAD/NAD-binding_dom"/>
</dbReference>
<dbReference type="SUPFAM" id="SSF51905">
    <property type="entry name" value="FAD/NAD(P)-binding domain"/>
    <property type="match status" value="1"/>
</dbReference>
<evidence type="ECO:0000256" key="7">
    <source>
        <dbReference type="ARBA" id="ARBA00023157"/>
    </source>
</evidence>
<evidence type="ECO:0000256" key="3">
    <source>
        <dbReference type="ARBA" id="ARBA00022630"/>
    </source>
</evidence>
<evidence type="ECO:0000256" key="2">
    <source>
        <dbReference type="ARBA" id="ARBA00007532"/>
    </source>
</evidence>
<dbReference type="Proteomes" id="UP000195787">
    <property type="component" value="Unassembled WGS sequence"/>
</dbReference>
<name>A0A1R4G5K0_9MICO</name>
<gene>
    <name evidence="12" type="ORF">CZ674_09015</name>
</gene>
<keyword evidence="13" id="KW-1185">Reference proteome</keyword>